<gene>
    <name evidence="2" type="ORF">H8L32_02270</name>
</gene>
<organism evidence="2 3">
    <name type="scientific">Undibacterium hunanense</name>
    <dbReference type="NCBI Taxonomy" id="2762292"/>
    <lineage>
        <taxon>Bacteria</taxon>
        <taxon>Pseudomonadati</taxon>
        <taxon>Pseudomonadota</taxon>
        <taxon>Betaproteobacteria</taxon>
        <taxon>Burkholderiales</taxon>
        <taxon>Oxalobacteraceae</taxon>
        <taxon>Undibacterium</taxon>
    </lineage>
</organism>
<proteinExistence type="predicted"/>
<evidence type="ECO:0008006" key="4">
    <source>
        <dbReference type="Google" id="ProtNLM"/>
    </source>
</evidence>
<dbReference type="Gene3D" id="2.40.160.10">
    <property type="entry name" value="Porin"/>
    <property type="match status" value="1"/>
</dbReference>
<dbReference type="Proteomes" id="UP000650424">
    <property type="component" value="Unassembled WGS sequence"/>
</dbReference>
<feature type="chain" id="PRO_5046500530" description="Porin" evidence="1">
    <location>
        <begin position="24"/>
        <end position="415"/>
    </location>
</feature>
<reference evidence="2 3" key="1">
    <citation type="submission" date="2020-08" db="EMBL/GenBank/DDBJ databases">
        <title>Novel species isolated from subtropical streams in China.</title>
        <authorList>
            <person name="Lu H."/>
        </authorList>
    </citation>
    <scope>NUCLEOTIDE SEQUENCE [LARGE SCALE GENOMIC DNA]</scope>
    <source>
        <strain evidence="2 3">CY18W</strain>
    </source>
</reference>
<evidence type="ECO:0000313" key="3">
    <source>
        <dbReference type="Proteomes" id="UP000650424"/>
    </source>
</evidence>
<keyword evidence="1" id="KW-0732">Signal</keyword>
<comment type="caution">
    <text evidence="2">The sequence shown here is derived from an EMBL/GenBank/DDBJ whole genome shotgun (WGS) entry which is preliminary data.</text>
</comment>
<evidence type="ECO:0000256" key="1">
    <source>
        <dbReference type="SAM" id="SignalP"/>
    </source>
</evidence>
<name>A0ABR6ZK85_9BURK</name>
<dbReference type="RefSeq" id="WP_186945529.1">
    <property type="nucleotide sequence ID" value="NZ_JACOGF010000001.1"/>
</dbReference>
<evidence type="ECO:0000313" key="2">
    <source>
        <dbReference type="EMBL" id="MBC3916302.1"/>
    </source>
</evidence>
<dbReference type="EMBL" id="JACOGF010000001">
    <property type="protein sequence ID" value="MBC3916302.1"/>
    <property type="molecule type" value="Genomic_DNA"/>
</dbReference>
<keyword evidence="3" id="KW-1185">Reference proteome</keyword>
<protein>
    <recommendedName>
        <fullName evidence="4">Porin</fullName>
    </recommendedName>
</protein>
<feature type="signal peptide" evidence="1">
    <location>
        <begin position="1"/>
        <end position="23"/>
    </location>
</feature>
<dbReference type="SUPFAM" id="SSF56935">
    <property type="entry name" value="Porins"/>
    <property type="match status" value="1"/>
</dbReference>
<accession>A0ABR6ZK85</accession>
<sequence>MSSRFSRISLLACFLAHVALAHAAEEEKSYSISGFGTLGVAHSNTRDVDIVRDLTQPYGVGYTRQTDFGLDSNLGLQINYRANENFDTALQFVSHRSSEGYQPQLTWAYGRYLPNDTVQLRAGRLGFDVYMLADSRNVAYSYQWVRPPIDFFGGLIISYFDGADLVISKPVGAGIVRAKFFTGLAREKTSTGNMDDYLSLNGSRLAGGYIEYQSQNWLYRAGYSELKFKNEFPPLQGLLDGFRSPALNALFPYAAGLGNALSMENKRFKYLSAGIAYDDGPLQAQLMVNRLSSESLLFPANRAAYLTLGYRIDHWTPYMTVSAARPENRKIPASLPTGVSPGIDMLVAGFNQSINNQFNHQTTLSLGVRYDLTEKSNLKLQFDQIQADELFLVRNNQPGWNGKARLFSLAFNFIF</sequence>
<dbReference type="InterPro" id="IPR023614">
    <property type="entry name" value="Porin_dom_sf"/>
</dbReference>